<dbReference type="NCBIfam" id="TIGR00071">
    <property type="entry name" value="hisT_truA"/>
    <property type="match status" value="1"/>
</dbReference>
<evidence type="ECO:0000256" key="1">
    <source>
        <dbReference type="ARBA" id="ARBA00009375"/>
    </source>
</evidence>
<evidence type="ECO:0000256" key="3">
    <source>
        <dbReference type="ARBA" id="ARBA00023235"/>
    </source>
</evidence>
<comment type="caution">
    <text evidence="4">Lacks conserved residue(s) required for the propagation of feature annotation.</text>
</comment>
<evidence type="ECO:0000256" key="2">
    <source>
        <dbReference type="ARBA" id="ARBA00022694"/>
    </source>
</evidence>
<accession>A0A140LDK9</accession>
<dbReference type="EMBL" id="LOEE01000004">
    <property type="protein sequence ID" value="KXG78634.1"/>
    <property type="molecule type" value="Genomic_DNA"/>
</dbReference>
<dbReference type="AlphaFoldDB" id="A0A140LDK9"/>
<proteinExistence type="inferred from homology"/>
<dbReference type="InterPro" id="IPR020094">
    <property type="entry name" value="TruA/RsuA/RluB/E/F_N"/>
</dbReference>
<feature type="domain" description="Pseudouridine synthase I TruA alpha/beta" evidence="8">
    <location>
        <begin position="7"/>
        <end position="104"/>
    </location>
</feature>
<dbReference type="OrthoDB" id="9811823at2"/>
<dbReference type="RefSeq" id="WP_068554125.1">
    <property type="nucleotide sequence ID" value="NZ_LOEE01000004.1"/>
</dbReference>
<evidence type="ECO:0000313" key="9">
    <source>
        <dbReference type="EMBL" id="KXG78634.1"/>
    </source>
</evidence>
<dbReference type="Proteomes" id="UP000070456">
    <property type="component" value="Unassembled WGS sequence"/>
</dbReference>
<protein>
    <recommendedName>
        <fullName evidence="4">tRNA pseudouridine synthase A</fullName>
        <ecNumber evidence="4">5.4.99.12</ecNumber>
    </recommendedName>
    <alternativeName>
        <fullName evidence="4">tRNA pseudouridine(38-40) synthase</fullName>
    </alternativeName>
    <alternativeName>
        <fullName evidence="4">tRNA pseudouridylate synthase I</fullName>
    </alternativeName>
    <alternativeName>
        <fullName evidence="4">tRNA-uridine isomerase I</fullName>
    </alternativeName>
</protein>
<feature type="domain" description="Pseudouridine synthase I TruA alpha/beta" evidence="8">
    <location>
        <begin position="144"/>
        <end position="246"/>
    </location>
</feature>
<dbReference type="InterPro" id="IPR020103">
    <property type="entry name" value="PsdUridine_synth_cat_dom_sf"/>
</dbReference>
<dbReference type="GO" id="GO:0031119">
    <property type="term" value="P:tRNA pseudouridine synthesis"/>
    <property type="evidence" value="ECO:0007669"/>
    <property type="project" value="UniProtKB-UniRule"/>
</dbReference>
<keyword evidence="10" id="KW-1185">Reference proteome</keyword>
<evidence type="ECO:0000256" key="7">
    <source>
        <dbReference type="RuleBase" id="RU003792"/>
    </source>
</evidence>
<dbReference type="InterPro" id="IPR020095">
    <property type="entry name" value="PsdUridine_synth_TruA_C"/>
</dbReference>
<gene>
    <name evidence="9" type="primary">truA_1</name>
    <name evidence="4" type="synonym">truA</name>
    <name evidence="9" type="ORF">AN619_01600</name>
</gene>
<dbReference type="GO" id="GO:0003723">
    <property type="term" value="F:RNA binding"/>
    <property type="evidence" value="ECO:0007669"/>
    <property type="project" value="InterPro"/>
</dbReference>
<feature type="active site" description="Nucleophile" evidence="4 5">
    <location>
        <position position="53"/>
    </location>
</feature>
<comment type="caution">
    <text evidence="9">The sequence shown here is derived from an EMBL/GenBank/DDBJ whole genome shotgun (WGS) entry which is preliminary data.</text>
</comment>
<dbReference type="CDD" id="cd02570">
    <property type="entry name" value="PseudoU_synth_EcTruA"/>
    <property type="match status" value="1"/>
</dbReference>
<name>A0A140LDK9_9FIRM</name>
<evidence type="ECO:0000256" key="4">
    <source>
        <dbReference type="HAMAP-Rule" id="MF_00171"/>
    </source>
</evidence>
<dbReference type="PANTHER" id="PTHR11142:SF22">
    <property type="entry name" value="TRNA PSEUDOURIDINE SYNTHASE A 2"/>
    <property type="match status" value="1"/>
</dbReference>
<sequence length="246" mass="28425">MRNIKLIMEYDGTRYNGWQRLGNTENTIQHKVENVLSRMTGENIEAIASGRTDAGVHAYHQVVNFKTNTTMTVEEIRDYCNQYLPHDIVVKKAEEVEDRFHARYHATSKKYLYRIWNGKIPTAFHRKYTHYILHDLDLDAMRKAAAYLVGEHDFRAFSSVKSKKKSTVRTLYSIDIHKEGSQLDMMFHGNGFLYNMVRIIVGTLIEVGEGKMRPEDIPEIMAGKVRAHAGVTAPAQGLFLYEVYYD</sequence>
<comment type="function">
    <text evidence="4">Formation of pseudouridine at positions 38, 39 and 40 in the anticodon stem and loop of transfer RNAs.</text>
</comment>
<dbReference type="PATRIC" id="fig|520762.4.peg.186"/>
<organism evidence="9 10">
    <name type="scientific">Thermotalea metallivorans</name>
    <dbReference type="NCBI Taxonomy" id="520762"/>
    <lineage>
        <taxon>Bacteria</taxon>
        <taxon>Bacillati</taxon>
        <taxon>Bacillota</taxon>
        <taxon>Clostridia</taxon>
        <taxon>Peptostreptococcales</taxon>
        <taxon>Thermotaleaceae</taxon>
        <taxon>Thermotalea</taxon>
    </lineage>
</organism>
<dbReference type="STRING" id="520762.AN619_01600"/>
<keyword evidence="3 4" id="KW-0413">Isomerase</keyword>
<comment type="catalytic activity">
    <reaction evidence="4 7">
        <text>uridine(38/39/40) in tRNA = pseudouridine(38/39/40) in tRNA</text>
        <dbReference type="Rhea" id="RHEA:22376"/>
        <dbReference type="Rhea" id="RHEA-COMP:10085"/>
        <dbReference type="Rhea" id="RHEA-COMP:10087"/>
        <dbReference type="ChEBI" id="CHEBI:65314"/>
        <dbReference type="ChEBI" id="CHEBI:65315"/>
        <dbReference type="EC" id="5.4.99.12"/>
    </reaction>
</comment>
<dbReference type="SUPFAM" id="SSF55120">
    <property type="entry name" value="Pseudouridine synthase"/>
    <property type="match status" value="1"/>
</dbReference>
<evidence type="ECO:0000259" key="8">
    <source>
        <dbReference type="Pfam" id="PF01416"/>
    </source>
</evidence>
<comment type="similarity">
    <text evidence="1 4 7">Belongs to the tRNA pseudouridine synthase TruA family.</text>
</comment>
<dbReference type="PIRSF" id="PIRSF001430">
    <property type="entry name" value="tRNA_psdUrid_synth"/>
    <property type="match status" value="1"/>
</dbReference>
<dbReference type="EC" id="5.4.99.12" evidence="4"/>
<feature type="binding site" evidence="4 6">
    <location>
        <position position="111"/>
    </location>
    <ligand>
        <name>substrate</name>
    </ligand>
</feature>
<comment type="subunit">
    <text evidence="4">Homodimer.</text>
</comment>
<dbReference type="Gene3D" id="3.30.70.660">
    <property type="entry name" value="Pseudouridine synthase I, catalytic domain, C-terminal subdomain"/>
    <property type="match status" value="1"/>
</dbReference>
<dbReference type="InterPro" id="IPR001406">
    <property type="entry name" value="PsdUridine_synth_TruA"/>
</dbReference>
<dbReference type="Gene3D" id="3.30.70.580">
    <property type="entry name" value="Pseudouridine synthase I, catalytic domain, N-terminal subdomain"/>
    <property type="match status" value="1"/>
</dbReference>
<reference evidence="9 10" key="1">
    <citation type="submission" date="2015-12" db="EMBL/GenBank/DDBJ databases">
        <title>Draft genome sequence of the thermoanaerobe Thermotalea metallivorans, an isolate from the runoff channel of the Great Artesian Basin, Australia.</title>
        <authorList>
            <person name="Patel B.K."/>
        </authorList>
    </citation>
    <scope>NUCLEOTIDE SEQUENCE [LARGE SCALE GENOMIC DNA]</scope>
    <source>
        <strain evidence="9 10">B2-1</strain>
    </source>
</reference>
<dbReference type="HAMAP" id="MF_00171">
    <property type="entry name" value="TruA"/>
    <property type="match status" value="1"/>
</dbReference>
<dbReference type="GO" id="GO:0160147">
    <property type="term" value="F:tRNA pseudouridine(38-40) synthase activity"/>
    <property type="evidence" value="ECO:0007669"/>
    <property type="project" value="UniProtKB-EC"/>
</dbReference>
<dbReference type="Pfam" id="PF01416">
    <property type="entry name" value="PseudoU_synth_1"/>
    <property type="match status" value="2"/>
</dbReference>
<evidence type="ECO:0000313" key="10">
    <source>
        <dbReference type="Proteomes" id="UP000070456"/>
    </source>
</evidence>
<dbReference type="InterPro" id="IPR020097">
    <property type="entry name" value="PsdUridine_synth_TruA_a/b_dom"/>
</dbReference>
<evidence type="ECO:0000256" key="5">
    <source>
        <dbReference type="PIRSR" id="PIRSR001430-1"/>
    </source>
</evidence>
<evidence type="ECO:0000256" key="6">
    <source>
        <dbReference type="PIRSR" id="PIRSR001430-2"/>
    </source>
</evidence>
<dbReference type="FunFam" id="3.30.70.580:FF:000001">
    <property type="entry name" value="tRNA pseudouridine synthase A"/>
    <property type="match status" value="1"/>
</dbReference>
<keyword evidence="2 4" id="KW-0819">tRNA processing</keyword>
<dbReference type="PANTHER" id="PTHR11142">
    <property type="entry name" value="PSEUDOURIDYLATE SYNTHASE"/>
    <property type="match status" value="1"/>
</dbReference>